<accession>A0ABQ7MRW2</accession>
<proteinExistence type="predicted"/>
<evidence type="ECO:0000313" key="5">
    <source>
        <dbReference type="Proteomes" id="UP000823674"/>
    </source>
</evidence>
<dbReference type="InterPro" id="IPR002156">
    <property type="entry name" value="RNaseH_domain"/>
</dbReference>
<dbReference type="InterPro" id="IPR052929">
    <property type="entry name" value="RNase_H-like_EbsB-rel"/>
</dbReference>
<dbReference type="InterPro" id="IPR044730">
    <property type="entry name" value="RNase_H-like_dom_plant"/>
</dbReference>
<feature type="region of interest" description="Disordered" evidence="2">
    <location>
        <begin position="58"/>
        <end position="213"/>
    </location>
</feature>
<dbReference type="PANTHER" id="PTHR47074">
    <property type="entry name" value="BNAC02G40300D PROTEIN"/>
    <property type="match status" value="1"/>
</dbReference>
<dbReference type="SUPFAM" id="SSF53098">
    <property type="entry name" value="Ribonuclease H-like"/>
    <property type="match status" value="1"/>
</dbReference>
<keyword evidence="1" id="KW-0479">Metal-binding</keyword>
<keyword evidence="1" id="KW-0862">Zinc</keyword>
<evidence type="ECO:0000256" key="2">
    <source>
        <dbReference type="SAM" id="MobiDB-lite"/>
    </source>
</evidence>
<dbReference type="PANTHER" id="PTHR47074:SF49">
    <property type="entry name" value="POLYNUCLEOTIDYL TRANSFERASE, RIBONUCLEASE H-LIKE SUPERFAMILY PROTEIN"/>
    <property type="match status" value="1"/>
</dbReference>
<dbReference type="InterPro" id="IPR036397">
    <property type="entry name" value="RNaseH_sf"/>
</dbReference>
<dbReference type="CDD" id="cd06222">
    <property type="entry name" value="RNase_H_like"/>
    <property type="match status" value="1"/>
</dbReference>
<sequence>MRISLNGLEPITKNTIVDFDTGEEARLTLEYEGIQYMCYICNRLTHFAKECPWNPVRATSPSRAPENRQTTESVSRQYSSLREPRYQPYPTHKRQERTLQEGDYHQRLDRHGRPFGERISQSRGSARPLRNKIAPAPYEPTRRGAHGRSNSPITRDYASEAGRYGAKNPSDYRVSTKPSGPQQMWREKEKPPPPSREDDQSVDPITPAPEDQYQPFEHSSLGRNLAISDFPQVARIPTTEEVMQELVDVSIQYTNCADPVEREARRQRVLQSNAEGIMEKTAASIIAAAASTSINEPHILLAPANTSRIIPDEPEVAILPTSAPILLPGPGSSIPKRRGRPPKEKKQSPGAKVLYGASSRKRNLTMIHTTPARRLTVVPRQAAREWQLAQNPIDTSRNTQKEPSITLTPTIPSGTILCNSDAAWDKNSESTGLGWIFTSPGTPTLQGTQFQTHVHSVLLAEALAVRSALQHAIRLGYTQIWLRSDSLVLIRAITSINKPKIIHGVLSDIGALSLSFAFCFFSFIPREFNGPADHLAKSSLCNRASVLGLDF</sequence>
<dbReference type="EMBL" id="JADBGQ010000004">
    <property type="protein sequence ID" value="KAG5400586.1"/>
    <property type="molecule type" value="Genomic_DNA"/>
</dbReference>
<feature type="compositionally biased region" description="Basic and acidic residues" evidence="2">
    <location>
        <begin position="185"/>
        <end position="199"/>
    </location>
</feature>
<gene>
    <name evidence="4" type="primary">A04g503780.1_BraROA</name>
    <name evidence="4" type="ORF">IGI04_015193</name>
</gene>
<dbReference type="InterPro" id="IPR001878">
    <property type="entry name" value="Znf_CCHC"/>
</dbReference>
<evidence type="ECO:0000259" key="3">
    <source>
        <dbReference type="PROSITE" id="PS50158"/>
    </source>
</evidence>
<evidence type="ECO:0000256" key="1">
    <source>
        <dbReference type="PROSITE-ProRule" id="PRU00047"/>
    </source>
</evidence>
<feature type="region of interest" description="Disordered" evidence="2">
    <location>
        <begin position="322"/>
        <end position="352"/>
    </location>
</feature>
<evidence type="ECO:0000313" key="4">
    <source>
        <dbReference type="EMBL" id="KAG5400586.1"/>
    </source>
</evidence>
<dbReference type="InterPro" id="IPR025836">
    <property type="entry name" value="Zn_knuckle_CX2CX4HX4C"/>
</dbReference>
<dbReference type="Gene3D" id="3.30.420.10">
    <property type="entry name" value="Ribonuclease H-like superfamily/Ribonuclease H"/>
    <property type="match status" value="1"/>
</dbReference>
<feature type="compositionally biased region" description="Polar residues" evidence="2">
    <location>
        <begin position="58"/>
        <end position="80"/>
    </location>
</feature>
<dbReference type="Pfam" id="PF14392">
    <property type="entry name" value="zf-CCHC_4"/>
    <property type="match status" value="1"/>
</dbReference>
<protein>
    <recommendedName>
        <fullName evidence="3">CCHC-type domain-containing protein</fullName>
    </recommendedName>
</protein>
<feature type="compositionally biased region" description="Basic and acidic residues" evidence="2">
    <location>
        <begin position="96"/>
        <end position="116"/>
    </location>
</feature>
<keyword evidence="5" id="KW-1185">Reference proteome</keyword>
<keyword evidence="1" id="KW-0863">Zinc-finger</keyword>
<reference evidence="4 5" key="1">
    <citation type="submission" date="2021-03" db="EMBL/GenBank/DDBJ databases">
        <authorList>
            <person name="King G.J."/>
            <person name="Bancroft I."/>
            <person name="Baten A."/>
            <person name="Bloomfield J."/>
            <person name="Borpatragohain P."/>
            <person name="He Z."/>
            <person name="Irish N."/>
            <person name="Irwin J."/>
            <person name="Liu K."/>
            <person name="Mauleon R.P."/>
            <person name="Moore J."/>
            <person name="Morris R."/>
            <person name="Ostergaard L."/>
            <person name="Wang B."/>
            <person name="Wells R."/>
        </authorList>
    </citation>
    <scope>NUCLEOTIDE SEQUENCE [LARGE SCALE GENOMIC DNA]</scope>
    <source>
        <strain evidence="4">R-o-18</strain>
        <tissue evidence="4">Leaf</tissue>
    </source>
</reference>
<dbReference type="PROSITE" id="PS50158">
    <property type="entry name" value="ZF_CCHC"/>
    <property type="match status" value="1"/>
</dbReference>
<dbReference type="Proteomes" id="UP000823674">
    <property type="component" value="Chromosome A04"/>
</dbReference>
<comment type="caution">
    <text evidence="4">The sequence shown here is derived from an EMBL/GenBank/DDBJ whole genome shotgun (WGS) entry which is preliminary data.</text>
</comment>
<dbReference type="InterPro" id="IPR012337">
    <property type="entry name" value="RNaseH-like_sf"/>
</dbReference>
<dbReference type="Pfam" id="PF13456">
    <property type="entry name" value="RVT_3"/>
    <property type="match status" value="1"/>
</dbReference>
<name>A0ABQ7MRW2_BRACM</name>
<organism evidence="4 5">
    <name type="scientific">Brassica rapa subsp. trilocularis</name>
    <dbReference type="NCBI Taxonomy" id="1813537"/>
    <lineage>
        <taxon>Eukaryota</taxon>
        <taxon>Viridiplantae</taxon>
        <taxon>Streptophyta</taxon>
        <taxon>Embryophyta</taxon>
        <taxon>Tracheophyta</taxon>
        <taxon>Spermatophyta</taxon>
        <taxon>Magnoliopsida</taxon>
        <taxon>eudicotyledons</taxon>
        <taxon>Gunneridae</taxon>
        <taxon>Pentapetalae</taxon>
        <taxon>rosids</taxon>
        <taxon>malvids</taxon>
        <taxon>Brassicales</taxon>
        <taxon>Brassicaceae</taxon>
        <taxon>Brassiceae</taxon>
        <taxon>Brassica</taxon>
    </lineage>
</organism>
<feature type="domain" description="CCHC-type" evidence="3">
    <location>
        <begin position="38"/>
        <end position="52"/>
    </location>
</feature>